<accession>A0ABY4PL89</accession>
<keyword evidence="7" id="KW-1185">Reference proteome</keyword>
<sequence>MTATTATAPPGGIHRVGIVGCGTMGSGIAEICGRAGLDVVVVVSGPAAVSAGRGRLTASLDRAVTRGKVSGADRDAALARIAFTADLDELAERDLVVEAIREDEDEKSELFVALDKVVESPEAILASNTSSIPITRLAAVTSRPERVVGAHFFNPVTVLPLVELIGSLLTGERALQRMTEFVEVALGKTAIRTRDRSGFVVNALLIPYLLSAIRMVESDVATAEVIDQGMTLGCSHPMGPLRLTDMIGLDVVTAIAESLHREFREPQFAPPTLLLRMVEARLLGKKSGRGFYSYS</sequence>
<evidence type="ECO:0000256" key="2">
    <source>
        <dbReference type="ARBA" id="ARBA00009463"/>
    </source>
</evidence>
<dbReference type="EMBL" id="CP097289">
    <property type="protein sequence ID" value="UQT53728.1"/>
    <property type="molecule type" value="Genomic_DNA"/>
</dbReference>
<evidence type="ECO:0000313" key="7">
    <source>
        <dbReference type="Proteomes" id="UP000829992"/>
    </source>
</evidence>
<dbReference type="PANTHER" id="PTHR48075">
    <property type="entry name" value="3-HYDROXYACYL-COA DEHYDROGENASE FAMILY PROTEIN"/>
    <property type="match status" value="1"/>
</dbReference>
<dbReference type="Pfam" id="PF02737">
    <property type="entry name" value="3HCDH_N"/>
    <property type="match status" value="1"/>
</dbReference>
<dbReference type="Gene3D" id="3.40.50.720">
    <property type="entry name" value="NAD(P)-binding Rossmann-like Domain"/>
    <property type="match status" value="1"/>
</dbReference>
<dbReference type="PANTHER" id="PTHR48075:SF9">
    <property type="entry name" value="3-HYDROXYBUTYRYL-COA DEHYDROGENASE"/>
    <property type="match status" value="1"/>
</dbReference>
<dbReference type="InterPro" id="IPR013328">
    <property type="entry name" value="6PGD_dom2"/>
</dbReference>
<feature type="domain" description="3-hydroxyacyl-CoA dehydrogenase NAD binding" evidence="5">
    <location>
        <begin position="16"/>
        <end position="195"/>
    </location>
</feature>
<comment type="pathway">
    <text evidence="1">Lipid metabolism; butanoate metabolism.</text>
</comment>
<evidence type="ECO:0000313" key="6">
    <source>
        <dbReference type="EMBL" id="UQT53728.1"/>
    </source>
</evidence>
<dbReference type="SUPFAM" id="SSF51735">
    <property type="entry name" value="NAD(P)-binding Rossmann-fold domains"/>
    <property type="match status" value="1"/>
</dbReference>
<feature type="domain" description="3-hydroxyacyl-CoA dehydrogenase C-terminal" evidence="4">
    <location>
        <begin position="198"/>
        <end position="294"/>
    </location>
</feature>
<dbReference type="InterPro" id="IPR008927">
    <property type="entry name" value="6-PGluconate_DH-like_C_sf"/>
</dbReference>
<evidence type="ECO:0000256" key="1">
    <source>
        <dbReference type="ARBA" id="ARBA00005086"/>
    </source>
</evidence>
<dbReference type="InterPro" id="IPR006176">
    <property type="entry name" value="3-OHacyl-CoA_DH_NAD-bd"/>
</dbReference>
<dbReference type="InterPro" id="IPR022694">
    <property type="entry name" value="3-OHacyl-CoA_DH"/>
</dbReference>
<dbReference type="NCBIfam" id="NF005875">
    <property type="entry name" value="PRK07819.1"/>
    <property type="match status" value="1"/>
</dbReference>
<dbReference type="Proteomes" id="UP000829992">
    <property type="component" value="Chromosome"/>
</dbReference>
<dbReference type="InterPro" id="IPR006108">
    <property type="entry name" value="3HC_DH_C"/>
</dbReference>
<protein>
    <submittedName>
        <fullName evidence="6">3-hydroxybutyryl-CoA dehydrogenase</fullName>
    </submittedName>
</protein>
<gene>
    <name evidence="6" type="ORF">M4V62_00790</name>
</gene>
<evidence type="ECO:0000259" key="4">
    <source>
        <dbReference type="Pfam" id="PF00725"/>
    </source>
</evidence>
<evidence type="ECO:0000256" key="3">
    <source>
        <dbReference type="ARBA" id="ARBA00023002"/>
    </source>
</evidence>
<name>A0ABY4PL89_9ACTN</name>
<dbReference type="PIRSF" id="PIRSF000105">
    <property type="entry name" value="HCDH"/>
    <property type="match status" value="1"/>
</dbReference>
<dbReference type="RefSeq" id="WP_249585226.1">
    <property type="nucleotide sequence ID" value="NZ_BAAAQL010000045.1"/>
</dbReference>
<evidence type="ECO:0000259" key="5">
    <source>
        <dbReference type="Pfam" id="PF02737"/>
    </source>
</evidence>
<organism evidence="6 7">
    <name type="scientific">Streptomyces durmitorensis</name>
    <dbReference type="NCBI Taxonomy" id="319947"/>
    <lineage>
        <taxon>Bacteria</taxon>
        <taxon>Bacillati</taxon>
        <taxon>Actinomycetota</taxon>
        <taxon>Actinomycetes</taxon>
        <taxon>Kitasatosporales</taxon>
        <taxon>Streptomycetaceae</taxon>
        <taxon>Streptomyces</taxon>
    </lineage>
</organism>
<dbReference type="SUPFAM" id="SSF48179">
    <property type="entry name" value="6-phosphogluconate dehydrogenase C-terminal domain-like"/>
    <property type="match status" value="1"/>
</dbReference>
<dbReference type="InterPro" id="IPR036291">
    <property type="entry name" value="NAD(P)-bd_dom_sf"/>
</dbReference>
<proteinExistence type="inferred from homology"/>
<dbReference type="Pfam" id="PF00725">
    <property type="entry name" value="3HCDH"/>
    <property type="match status" value="1"/>
</dbReference>
<comment type="similarity">
    <text evidence="2">Belongs to the 3-hydroxyacyl-CoA dehydrogenase family.</text>
</comment>
<dbReference type="Gene3D" id="1.10.1040.10">
    <property type="entry name" value="N-(1-d-carboxylethyl)-l-norvaline Dehydrogenase, domain 2"/>
    <property type="match status" value="1"/>
</dbReference>
<keyword evidence="3" id="KW-0560">Oxidoreductase</keyword>
<reference evidence="6 7" key="1">
    <citation type="submission" date="2022-05" db="EMBL/GenBank/DDBJ databases">
        <authorList>
            <person name="Zhou X."/>
            <person name="Li K."/>
            <person name="Man Y."/>
        </authorList>
    </citation>
    <scope>NUCLEOTIDE SEQUENCE [LARGE SCALE GENOMIC DNA]</scope>
    <source>
        <strain evidence="6 7">MS405</strain>
    </source>
</reference>